<keyword evidence="4" id="KW-1185">Reference proteome</keyword>
<dbReference type="SUPFAM" id="SSF90257">
    <property type="entry name" value="Myosin rod fragments"/>
    <property type="match status" value="1"/>
</dbReference>
<keyword evidence="1" id="KW-0175">Coiled coil</keyword>
<dbReference type="InterPro" id="IPR021104">
    <property type="entry name" value="KfrA_DNA-bd_N"/>
</dbReference>
<feature type="coiled-coil region" evidence="1">
    <location>
        <begin position="97"/>
        <end position="331"/>
    </location>
</feature>
<feature type="domain" description="KfrA N-terminal DNA-binding" evidence="2">
    <location>
        <begin position="8"/>
        <end position="117"/>
    </location>
</feature>
<evidence type="ECO:0000313" key="3">
    <source>
        <dbReference type="EMBL" id="BCU08347.1"/>
    </source>
</evidence>
<proteinExistence type="predicted"/>
<dbReference type="Gene3D" id="1.10.287.1490">
    <property type="match status" value="1"/>
</dbReference>
<evidence type="ECO:0000256" key="1">
    <source>
        <dbReference type="SAM" id="Coils"/>
    </source>
</evidence>
<evidence type="ECO:0000259" key="2">
    <source>
        <dbReference type="Pfam" id="PF11740"/>
    </source>
</evidence>
<gene>
    <name evidence="3" type="ORF">Atep_30240</name>
</gene>
<dbReference type="Pfam" id="PF11740">
    <property type="entry name" value="KfrA_N"/>
    <property type="match status" value="1"/>
</dbReference>
<protein>
    <recommendedName>
        <fullName evidence="2">KfrA N-terminal DNA-binding domain-containing protein</fullName>
    </recommendedName>
</protein>
<accession>A0ABN6GEH3</accession>
<geneLocation type="plasmid" evidence="3 4">
    <name>pAt1</name>
</geneLocation>
<reference evidence="3 4" key="1">
    <citation type="submission" date="2021-04" db="EMBL/GenBank/DDBJ databases">
        <title>Complete genome sequencing of Allochromatium tepidum strain NZ.</title>
        <authorList>
            <person name="Tsukatani Y."/>
            <person name="Mori H."/>
        </authorList>
    </citation>
    <scope>NUCLEOTIDE SEQUENCE [LARGE SCALE GENOMIC DNA]</scope>
    <source>
        <strain evidence="3 4">NZ</strain>
        <plasmid evidence="3 4">pAt1</plasmid>
    </source>
</reference>
<organism evidence="3 4">
    <name type="scientific">Allochromatium tepidum</name>
    <dbReference type="NCBI Taxonomy" id="553982"/>
    <lineage>
        <taxon>Bacteria</taxon>
        <taxon>Pseudomonadati</taxon>
        <taxon>Pseudomonadota</taxon>
        <taxon>Gammaproteobacteria</taxon>
        <taxon>Chromatiales</taxon>
        <taxon>Chromatiaceae</taxon>
        <taxon>Allochromatium</taxon>
    </lineage>
</organism>
<dbReference type="EMBL" id="AP024564">
    <property type="protein sequence ID" value="BCU08347.1"/>
    <property type="molecule type" value="Genomic_DNA"/>
</dbReference>
<dbReference type="Proteomes" id="UP000680679">
    <property type="component" value="Plasmid pAt1"/>
</dbReference>
<dbReference type="RefSeq" id="WP_213382198.1">
    <property type="nucleotide sequence ID" value="NZ_AP024564.1"/>
</dbReference>
<name>A0ABN6GEH3_9GAMM</name>
<evidence type="ECO:0000313" key="4">
    <source>
        <dbReference type="Proteomes" id="UP000680679"/>
    </source>
</evidence>
<keyword evidence="3" id="KW-0614">Plasmid</keyword>
<sequence length="343" mass="38111">MSTHGDTRKAAFEAACRLAAAGERPTVVAVRAKLGGKGGQNAIQAGLNDWIAEAAKRFQLPGLPESLQMAVIAFWDVACQTAQAQWDEARAGMLAQLEARDQQLATLTQACEALERERDQTLSERDRHAQALQQAQAELFAAHQHIRALETERADLAQRLADAEAGVAQLTETGAELVAKVRDLEYSEQGLKEAAKRLETERDQLQAAVGTAKQTIAQLEHLRTQEERERAQLTAALDQSRADLETGRTALAEREAQIKTLTELLERTQATHEAESAHWLLQIDDQRQALSAAREREKRWDKEREELRAETHQLRAEIARLSAKKMQAIKEKKPAPLFLGDSV</sequence>